<dbReference type="KEGG" id="bmeg:BG04_3427"/>
<dbReference type="AlphaFoldDB" id="A0A0B6AL98"/>
<dbReference type="Proteomes" id="UP000031829">
    <property type="component" value="Chromosome"/>
</dbReference>
<dbReference type="GO" id="GO:0016874">
    <property type="term" value="F:ligase activity"/>
    <property type="evidence" value="ECO:0007669"/>
    <property type="project" value="UniProtKB-KW"/>
</dbReference>
<accession>A0A0B6AL98</accession>
<organism evidence="1 2">
    <name type="scientific">Priestia megaterium (strain ATCC 14581 / DSM 32 / CCUG 1817 / JCM 2506 / NBRC 15308 / NCIMB 9376 / NCTC 10342 / NRRL B-14308 / VKM B-512 / Ford 19)</name>
    <name type="common">Bacillus megaterium</name>
    <dbReference type="NCBI Taxonomy" id="1348623"/>
    <lineage>
        <taxon>Bacteria</taxon>
        <taxon>Bacillati</taxon>
        <taxon>Bacillota</taxon>
        <taxon>Bacilli</taxon>
        <taxon>Bacillales</taxon>
        <taxon>Bacillaceae</taxon>
        <taxon>Priestia</taxon>
    </lineage>
</organism>
<dbReference type="EMBL" id="CP009920">
    <property type="protein sequence ID" value="AJI21363.1"/>
    <property type="molecule type" value="Genomic_DNA"/>
</dbReference>
<gene>
    <name evidence="1" type="ORF">BG04_3427</name>
</gene>
<evidence type="ECO:0000313" key="2">
    <source>
        <dbReference type="Proteomes" id="UP000031829"/>
    </source>
</evidence>
<name>A0A0B6AL98_PRIM2</name>
<protein>
    <submittedName>
        <fullName evidence="1">O-Antigen ligase family protein</fullName>
    </submittedName>
</protein>
<dbReference type="RefSeq" id="WP_034653756.1">
    <property type="nucleotide sequence ID" value="NZ_BCVB01000003.1"/>
</dbReference>
<dbReference type="GeneID" id="93641487"/>
<keyword evidence="1" id="KW-0436">Ligase</keyword>
<evidence type="ECO:0000313" key="1">
    <source>
        <dbReference type="EMBL" id="AJI21363.1"/>
    </source>
</evidence>
<proteinExistence type="predicted"/>
<sequence length="423" mass="49279">MISDKSLNKIFQLFMITTYGFGFYYNNLFRIGNLFPSDLILVMLLIALFAKKFAKGDDRIKKKVVIIYFILISMLLMGLFSSASIGNIFRDFKIFIYFFVPYSYLKYIKNNYSFQKSNLILFAVLIITSLFLNWVNFLKTGSVNLENYGIIQRTFGIGLTFSSAVVLSSFIAVYKDRFVKKAGTITYYILQVFFLFSIIVSFTRTLWITYLLVHSLRIIFISWRKIKLTLLKDLLIIFLLVLAFTCILNNLKQSENLYYKAITHRIDEIQIMTPDDNDTLSYRLNDVSSAFYKLYSPRIIFGYGFGDTRATYGYNAMELGNEEFNTESSFFYYIWKYGIIFAFYLFIKVIRKLYVLFNGTTKASKMMSIFLIVHMLIGSMSGNLNNVYSIAIFAFYIGANLELIFSNKKKNIFNKNLNILKIG</sequence>
<dbReference type="HOGENOM" id="CLU_648378_0_0_9"/>
<reference evidence="1 2" key="1">
    <citation type="journal article" date="2015" name="Genome Announc.">
        <title>Complete genome sequences for 35 biothreat assay-relevant bacillus species.</title>
        <authorList>
            <person name="Johnson S.L."/>
            <person name="Daligault H.E."/>
            <person name="Davenport K.W."/>
            <person name="Jaissle J."/>
            <person name="Frey K.G."/>
            <person name="Ladner J.T."/>
            <person name="Broomall S.M."/>
            <person name="Bishop-Lilly K.A."/>
            <person name="Bruce D.C."/>
            <person name="Gibbons H.S."/>
            <person name="Coyne S.R."/>
            <person name="Lo C.C."/>
            <person name="Meincke L."/>
            <person name="Munk A.C."/>
            <person name="Koroleva G.I."/>
            <person name="Rosenzweig C.N."/>
            <person name="Palacios G.F."/>
            <person name="Redden C.L."/>
            <person name="Minogue T.D."/>
            <person name="Chain P.S."/>
        </authorList>
    </citation>
    <scope>NUCLEOTIDE SEQUENCE [LARGE SCALE GENOMIC DNA]</scope>
    <source>
        <strain evidence="2">ATCC 14581 / DSM 32 / JCM 2506 / NBRC 15308 / NCIMB 9376 / NCTC 10342 / NRRL B-14308 / VKM B-512</strain>
    </source>
</reference>